<name>A0A8X6XUI3_9ARAC</name>
<dbReference type="GO" id="GO:0022857">
    <property type="term" value="F:transmembrane transporter activity"/>
    <property type="evidence" value="ECO:0007669"/>
    <property type="project" value="InterPro"/>
</dbReference>
<evidence type="ECO:0000256" key="6">
    <source>
        <dbReference type="SAM" id="SignalP"/>
    </source>
</evidence>
<dbReference type="InterPro" id="IPR027378">
    <property type="entry name" value="Nucleotide_channel_N"/>
</dbReference>
<dbReference type="GO" id="GO:0006820">
    <property type="term" value="P:monoatomic anion transport"/>
    <property type="evidence" value="ECO:0007669"/>
    <property type="project" value="TreeGrafter"/>
</dbReference>
<comment type="subcellular location">
    <subcellularLocation>
        <location evidence="1">Membrane</location>
        <topology evidence="1">Multi-pass membrane protein</topology>
    </subcellularLocation>
</comment>
<keyword evidence="9" id="KW-1185">Reference proteome</keyword>
<keyword evidence="6" id="KW-0732">Signal</keyword>
<dbReference type="PANTHER" id="PTHR11662">
    <property type="entry name" value="SOLUTE CARRIER FAMILY 17"/>
    <property type="match status" value="1"/>
</dbReference>
<proteinExistence type="predicted"/>
<dbReference type="InterPro" id="IPR011701">
    <property type="entry name" value="MFS"/>
</dbReference>
<feature type="transmembrane region" description="Helical" evidence="5">
    <location>
        <begin position="95"/>
        <end position="117"/>
    </location>
</feature>
<evidence type="ECO:0000256" key="1">
    <source>
        <dbReference type="ARBA" id="ARBA00004141"/>
    </source>
</evidence>
<dbReference type="PANTHER" id="PTHR11662:SF399">
    <property type="entry name" value="FI19708P1-RELATED"/>
    <property type="match status" value="1"/>
</dbReference>
<gene>
    <name evidence="8" type="primary">SLC17A5</name>
    <name evidence="8" type="ORF">TNIN_343871</name>
</gene>
<dbReference type="EMBL" id="BMAV01012349">
    <property type="protein sequence ID" value="GFY58934.1"/>
    <property type="molecule type" value="Genomic_DNA"/>
</dbReference>
<keyword evidence="2 5" id="KW-0812">Transmembrane</keyword>
<dbReference type="OrthoDB" id="10068056at2759"/>
<feature type="signal peptide" evidence="6">
    <location>
        <begin position="1"/>
        <end position="18"/>
    </location>
</feature>
<keyword evidence="4 5" id="KW-0472">Membrane</keyword>
<feature type="transmembrane region" description="Helical" evidence="5">
    <location>
        <begin position="68"/>
        <end position="88"/>
    </location>
</feature>
<dbReference type="AlphaFoldDB" id="A0A8X6XUI3"/>
<dbReference type="InterPro" id="IPR020846">
    <property type="entry name" value="MFS_dom"/>
</dbReference>
<sequence>MLGIFGILIVYATRTSMSVAIVAMINFTDDTSFDATHQNPELQNNMTQDSEQHFKGVKYNWNSKTQSLILSAFYYGYVITQLPGGILCKRFGAKRFFAAGILMTTGLYLFIPLAASWGVMGFVAIRIIEGLGQVIFYSLASLILI</sequence>
<evidence type="ECO:0000313" key="8">
    <source>
        <dbReference type="EMBL" id="GFY58934.1"/>
    </source>
</evidence>
<evidence type="ECO:0000256" key="5">
    <source>
        <dbReference type="SAM" id="Phobius"/>
    </source>
</evidence>
<protein>
    <recommendedName>
        <fullName evidence="7">Major facilitator superfamily (MFS) profile domain-containing protein</fullName>
    </recommendedName>
</protein>
<reference evidence="8" key="1">
    <citation type="submission" date="2020-08" db="EMBL/GenBank/DDBJ databases">
        <title>Multicomponent nature underlies the extraordinary mechanical properties of spider dragline silk.</title>
        <authorList>
            <person name="Kono N."/>
            <person name="Nakamura H."/>
            <person name="Mori M."/>
            <person name="Yoshida Y."/>
            <person name="Ohtoshi R."/>
            <person name="Malay A.D."/>
            <person name="Moran D.A.P."/>
            <person name="Tomita M."/>
            <person name="Numata K."/>
            <person name="Arakawa K."/>
        </authorList>
    </citation>
    <scope>NUCLEOTIDE SEQUENCE</scope>
</reference>
<feature type="chain" id="PRO_5036464831" description="Major facilitator superfamily (MFS) profile domain-containing protein" evidence="6">
    <location>
        <begin position="19"/>
        <end position="145"/>
    </location>
</feature>
<dbReference type="Proteomes" id="UP000886998">
    <property type="component" value="Unassembled WGS sequence"/>
</dbReference>
<dbReference type="PROSITE" id="PS50850">
    <property type="entry name" value="MFS"/>
    <property type="match status" value="1"/>
</dbReference>
<comment type="caution">
    <text evidence="8">The sequence shown here is derived from an EMBL/GenBank/DDBJ whole genome shotgun (WGS) entry which is preliminary data.</text>
</comment>
<evidence type="ECO:0000256" key="2">
    <source>
        <dbReference type="ARBA" id="ARBA00022692"/>
    </source>
</evidence>
<keyword evidence="3 5" id="KW-1133">Transmembrane helix</keyword>
<evidence type="ECO:0000256" key="4">
    <source>
        <dbReference type="ARBA" id="ARBA00023136"/>
    </source>
</evidence>
<feature type="transmembrane region" description="Helical" evidence="5">
    <location>
        <begin position="123"/>
        <end position="144"/>
    </location>
</feature>
<dbReference type="InterPro" id="IPR050382">
    <property type="entry name" value="MFS_Na/Anion_cotransporter"/>
</dbReference>
<organism evidence="8 9">
    <name type="scientific">Trichonephila inaurata madagascariensis</name>
    <dbReference type="NCBI Taxonomy" id="2747483"/>
    <lineage>
        <taxon>Eukaryota</taxon>
        <taxon>Metazoa</taxon>
        <taxon>Ecdysozoa</taxon>
        <taxon>Arthropoda</taxon>
        <taxon>Chelicerata</taxon>
        <taxon>Arachnida</taxon>
        <taxon>Araneae</taxon>
        <taxon>Araneomorphae</taxon>
        <taxon>Entelegynae</taxon>
        <taxon>Araneoidea</taxon>
        <taxon>Nephilidae</taxon>
        <taxon>Trichonephila</taxon>
        <taxon>Trichonephila inaurata</taxon>
    </lineage>
</organism>
<accession>A0A8X6XUI3</accession>
<dbReference type="InterPro" id="IPR036259">
    <property type="entry name" value="MFS_trans_sf"/>
</dbReference>
<evidence type="ECO:0000313" key="9">
    <source>
        <dbReference type="Proteomes" id="UP000886998"/>
    </source>
</evidence>
<dbReference type="Gene3D" id="1.20.120.540">
    <property type="entry name" value="Voltage-gated potassium channels"/>
    <property type="match status" value="1"/>
</dbReference>
<dbReference type="Pfam" id="PF07690">
    <property type="entry name" value="MFS_1"/>
    <property type="match status" value="1"/>
</dbReference>
<evidence type="ECO:0000256" key="3">
    <source>
        <dbReference type="ARBA" id="ARBA00022989"/>
    </source>
</evidence>
<evidence type="ECO:0000259" key="7">
    <source>
        <dbReference type="PROSITE" id="PS50850"/>
    </source>
</evidence>
<feature type="domain" description="Major facilitator superfamily (MFS) profile" evidence="7">
    <location>
        <begin position="15"/>
        <end position="145"/>
    </location>
</feature>
<dbReference type="SUPFAM" id="SSF103473">
    <property type="entry name" value="MFS general substrate transporter"/>
    <property type="match status" value="1"/>
</dbReference>
<dbReference type="GO" id="GO:0016020">
    <property type="term" value="C:membrane"/>
    <property type="evidence" value="ECO:0007669"/>
    <property type="project" value="UniProtKB-SubCell"/>
</dbReference>